<dbReference type="Gene3D" id="3.30.70.100">
    <property type="match status" value="1"/>
</dbReference>
<keyword evidence="3" id="KW-1185">Reference proteome</keyword>
<comment type="caution">
    <text evidence="2">The sequence shown here is derived from an EMBL/GenBank/DDBJ whole genome shotgun (WGS) entry which is preliminary data.</text>
</comment>
<dbReference type="SUPFAM" id="SSF54909">
    <property type="entry name" value="Dimeric alpha+beta barrel"/>
    <property type="match status" value="1"/>
</dbReference>
<gene>
    <name evidence="2" type="ORF">J0A67_16030</name>
</gene>
<dbReference type="PANTHER" id="PTHR40260:SF2">
    <property type="entry name" value="BLR8190 PROTEIN"/>
    <property type="match status" value="1"/>
</dbReference>
<dbReference type="Proteomes" id="UP000664698">
    <property type="component" value="Unassembled WGS sequence"/>
</dbReference>
<protein>
    <submittedName>
        <fullName evidence="2">EthD family reductase</fullName>
    </submittedName>
</protein>
<dbReference type="PANTHER" id="PTHR40260">
    <property type="entry name" value="BLR8190 PROTEIN"/>
    <property type="match status" value="1"/>
</dbReference>
<evidence type="ECO:0000313" key="3">
    <source>
        <dbReference type="Proteomes" id="UP000664698"/>
    </source>
</evidence>
<dbReference type="InterPro" id="IPR009799">
    <property type="entry name" value="EthD_dom"/>
</dbReference>
<dbReference type="RefSeq" id="WP_206570374.1">
    <property type="nucleotide sequence ID" value="NZ_JAFKCW010000003.1"/>
</dbReference>
<sequence>MIKVTVLYGHPADPKAFDSYYLNEHLVIVARMKKVVRAEITKFLSGPDGANPPYYRMGELYFNNLEEFQATMASAEGSAAAADIANFATGGAKMLVGEVDWTS</sequence>
<dbReference type="NCBIfam" id="TIGR02118">
    <property type="entry name" value="EthD family reductase"/>
    <property type="match status" value="1"/>
</dbReference>
<dbReference type="InterPro" id="IPR011008">
    <property type="entry name" value="Dimeric_a/b-barrel"/>
</dbReference>
<evidence type="ECO:0000313" key="2">
    <source>
        <dbReference type="EMBL" id="MBN7802382.1"/>
    </source>
</evidence>
<proteinExistence type="predicted"/>
<organism evidence="2 3">
    <name type="scientific">Algoriphagus aestuariicola</name>
    <dbReference type="NCBI Taxonomy" id="1852016"/>
    <lineage>
        <taxon>Bacteria</taxon>
        <taxon>Pseudomonadati</taxon>
        <taxon>Bacteroidota</taxon>
        <taxon>Cytophagia</taxon>
        <taxon>Cytophagales</taxon>
        <taxon>Cyclobacteriaceae</taxon>
        <taxon>Algoriphagus</taxon>
    </lineage>
</organism>
<accession>A0ABS3BSX4</accession>
<feature type="domain" description="EthD" evidence="1">
    <location>
        <begin position="11"/>
        <end position="89"/>
    </location>
</feature>
<dbReference type="Pfam" id="PF07110">
    <property type="entry name" value="EthD"/>
    <property type="match status" value="1"/>
</dbReference>
<dbReference type="EMBL" id="JAFKCW010000003">
    <property type="protein sequence ID" value="MBN7802382.1"/>
    <property type="molecule type" value="Genomic_DNA"/>
</dbReference>
<evidence type="ECO:0000259" key="1">
    <source>
        <dbReference type="Pfam" id="PF07110"/>
    </source>
</evidence>
<reference evidence="2 3" key="1">
    <citation type="submission" date="2021-03" db="EMBL/GenBank/DDBJ databases">
        <title>novel species isolated from a fishpond in China.</title>
        <authorList>
            <person name="Lu H."/>
            <person name="Cai Z."/>
        </authorList>
    </citation>
    <scope>NUCLEOTIDE SEQUENCE [LARGE SCALE GENOMIC DNA]</scope>
    <source>
        <strain evidence="2 3">JCM 31546</strain>
    </source>
</reference>
<name>A0ABS3BSX4_9BACT</name>